<dbReference type="OrthoDB" id="9803723at2"/>
<gene>
    <name evidence="1" type="ORF">CEK71_08970</name>
</gene>
<dbReference type="Proteomes" id="UP000197019">
    <property type="component" value="Chromosome"/>
</dbReference>
<organism evidence="1 2">
    <name type="scientific">Methylovulum psychrotolerans</name>
    <dbReference type="NCBI Taxonomy" id="1704499"/>
    <lineage>
        <taxon>Bacteria</taxon>
        <taxon>Pseudomonadati</taxon>
        <taxon>Pseudomonadota</taxon>
        <taxon>Gammaproteobacteria</taxon>
        <taxon>Methylococcales</taxon>
        <taxon>Methylococcaceae</taxon>
        <taxon>Methylovulum</taxon>
    </lineage>
</organism>
<evidence type="ECO:0000313" key="1">
    <source>
        <dbReference type="EMBL" id="ASF46203.1"/>
    </source>
</evidence>
<evidence type="ECO:0000313" key="2">
    <source>
        <dbReference type="Proteomes" id="UP000197019"/>
    </source>
</evidence>
<accession>A0A1Z4BY83</accession>
<dbReference type="RefSeq" id="WP_088619077.1">
    <property type="nucleotide sequence ID" value="NZ_CP022129.1"/>
</dbReference>
<proteinExistence type="predicted"/>
<reference evidence="1 2" key="1">
    <citation type="submission" date="2017-06" db="EMBL/GenBank/DDBJ databases">
        <title>Genome Sequencing of the methanotroph Methylovulum psychrotolerants str. HV10-M2 isolated from a high-altitude environment.</title>
        <authorList>
            <person name="Mateos-Rivera A."/>
        </authorList>
    </citation>
    <scope>NUCLEOTIDE SEQUENCE [LARGE SCALE GENOMIC DNA]</scope>
    <source>
        <strain evidence="1 2">HV10_M2</strain>
    </source>
</reference>
<dbReference type="KEGG" id="mpsy:CEK71_08970"/>
<keyword evidence="2" id="KW-1185">Reference proteome</keyword>
<dbReference type="EMBL" id="CP022129">
    <property type="protein sequence ID" value="ASF46203.1"/>
    <property type="molecule type" value="Genomic_DNA"/>
</dbReference>
<name>A0A1Z4BY83_9GAMM</name>
<protein>
    <submittedName>
        <fullName evidence="1">Uncharacterized protein</fullName>
    </submittedName>
</protein>
<sequence length="78" mass="8762">MYQAIKAVSKSGVIELLEAVEFEENEPLVVLRLSKKLPAPEMSSPAKDWRTFAGQLKSSLTFAGDPVQIQQDVRNEWD</sequence>
<dbReference type="AlphaFoldDB" id="A0A1Z4BY83"/>